<feature type="domain" description="HTH luxR-type" evidence="3">
    <location>
        <begin position="423"/>
        <end position="480"/>
    </location>
</feature>
<dbReference type="Gene3D" id="1.10.10.10">
    <property type="entry name" value="Winged helix-like DNA-binding domain superfamily/Winged helix DNA-binding domain"/>
    <property type="match status" value="1"/>
</dbReference>
<evidence type="ECO:0000256" key="2">
    <source>
        <dbReference type="SAM" id="Phobius"/>
    </source>
</evidence>
<keyword evidence="2" id="KW-0472">Membrane</keyword>
<keyword evidence="5" id="KW-1185">Reference proteome</keyword>
<dbReference type="SUPFAM" id="SSF46894">
    <property type="entry name" value="C-terminal effector domain of the bipartite response regulators"/>
    <property type="match status" value="1"/>
</dbReference>
<dbReference type="SMART" id="SM00421">
    <property type="entry name" value="HTH_LUXR"/>
    <property type="match status" value="1"/>
</dbReference>
<keyword evidence="2" id="KW-0812">Transmembrane</keyword>
<dbReference type="InterPro" id="IPR000792">
    <property type="entry name" value="Tscrpt_reg_LuxR_C"/>
</dbReference>
<name>A0ABT3HXZ0_9FLAO</name>
<evidence type="ECO:0000256" key="1">
    <source>
        <dbReference type="SAM" id="Coils"/>
    </source>
</evidence>
<protein>
    <recommendedName>
        <fullName evidence="3">HTH luxR-type domain-containing protein</fullName>
    </recommendedName>
</protein>
<sequence>MFLLCISCSDPQKESDKKIDSLIQKAHNGMVTLEYLKTIKYAKEAESFALKTNNKKKLPYIYLELAHGFSSLEFQKESITYLNKIMTFDFDKKPKEFKARVNHIYSWNYMELGLGKQALEYNRKNVLLLKNSKDSVELKHLAQTYEDIAFHYYAEEITDSSFHYFNKQKNILRKFPEKETFLSNATIYSIKGYLFLEQKKQKDSARLYFQKALALRKKYNDNYLDREYLGLGECSFLEGDYNKALEYYLKAEKNIQEKNAEFNKNNDINQVLAKVYEALNDTEKQTYYLKKNKQFNDSLKVAHKQNTDEAVSLMMNKKTEENTSVKKNYTALLIVILIALSVTGIFIYRYLKKRKIDSDKTEELLVEKEILLSQKEEETQDLRQKVNESFEEVVQLAKDNHPEFLTRFNEVYPEFSKKLLLINPSLVASELKFCAMIFLNFVTKDIAEYTFTSPKTVQNRKNSLRKKLNISSDEDLYVWFKNI</sequence>
<dbReference type="Gene3D" id="1.25.40.10">
    <property type="entry name" value="Tetratricopeptide repeat domain"/>
    <property type="match status" value="1"/>
</dbReference>
<evidence type="ECO:0000313" key="5">
    <source>
        <dbReference type="Proteomes" id="UP001163731"/>
    </source>
</evidence>
<feature type="transmembrane region" description="Helical" evidence="2">
    <location>
        <begin position="329"/>
        <end position="351"/>
    </location>
</feature>
<gene>
    <name evidence="4" type="ORF">OMO38_08950</name>
</gene>
<keyword evidence="1" id="KW-0175">Coiled coil</keyword>
<dbReference type="RefSeq" id="WP_264749857.1">
    <property type="nucleotide sequence ID" value="NZ_JAPDHW010000005.1"/>
</dbReference>
<dbReference type="Proteomes" id="UP001163731">
    <property type="component" value="Unassembled WGS sequence"/>
</dbReference>
<accession>A0ABT3HXZ0</accession>
<reference evidence="4" key="1">
    <citation type="submission" date="2022-10" db="EMBL/GenBank/DDBJ databases">
        <title>Chryseobacterium babae sp. nov. isolated from the gut of the beetle Oryctes rhinoceros, and Chryseobacterium kimseyorum sp. nov., isolated from a stick insect rearing cage.</title>
        <authorList>
            <person name="Shelomi M."/>
            <person name="Han C.-J."/>
            <person name="Chen W.-M."/>
            <person name="Chen H.-K."/>
            <person name="Liaw S.-J."/>
            <person name="Muhle E."/>
            <person name="Clermont D."/>
        </authorList>
    </citation>
    <scope>NUCLEOTIDE SEQUENCE</scope>
    <source>
        <strain evidence="4">09-1422</strain>
    </source>
</reference>
<keyword evidence="2" id="KW-1133">Transmembrane helix</keyword>
<evidence type="ECO:0000259" key="3">
    <source>
        <dbReference type="SMART" id="SM00421"/>
    </source>
</evidence>
<feature type="coiled-coil region" evidence="1">
    <location>
        <begin position="358"/>
        <end position="392"/>
    </location>
</feature>
<evidence type="ECO:0000313" key="4">
    <source>
        <dbReference type="EMBL" id="MCW3168655.1"/>
    </source>
</evidence>
<dbReference type="InterPro" id="IPR036388">
    <property type="entry name" value="WH-like_DNA-bd_sf"/>
</dbReference>
<dbReference type="SUPFAM" id="SSF48452">
    <property type="entry name" value="TPR-like"/>
    <property type="match status" value="1"/>
</dbReference>
<dbReference type="InterPro" id="IPR016032">
    <property type="entry name" value="Sig_transdc_resp-reg_C-effctor"/>
</dbReference>
<dbReference type="InterPro" id="IPR011990">
    <property type="entry name" value="TPR-like_helical_dom_sf"/>
</dbReference>
<dbReference type="EMBL" id="JAPDHW010000005">
    <property type="protein sequence ID" value="MCW3168655.1"/>
    <property type="molecule type" value="Genomic_DNA"/>
</dbReference>
<comment type="caution">
    <text evidence="4">The sequence shown here is derived from an EMBL/GenBank/DDBJ whole genome shotgun (WGS) entry which is preliminary data.</text>
</comment>
<organism evidence="4 5">
    <name type="scientific">Chryseobacterium kimseyorum</name>
    <dbReference type="NCBI Taxonomy" id="2984028"/>
    <lineage>
        <taxon>Bacteria</taxon>
        <taxon>Pseudomonadati</taxon>
        <taxon>Bacteroidota</taxon>
        <taxon>Flavobacteriia</taxon>
        <taxon>Flavobacteriales</taxon>
        <taxon>Weeksellaceae</taxon>
        <taxon>Chryseobacterium group</taxon>
        <taxon>Chryseobacterium</taxon>
    </lineage>
</organism>
<proteinExistence type="predicted"/>